<reference evidence="1 2" key="1">
    <citation type="submission" date="2016-04" db="EMBL/GenBank/DDBJ databases">
        <title>Draft Genome Sequences of Staphylococcus capitis Strain H36, S. capitis Strain H65, S. cohnii Strain H62, S. hominis Strain H69, Mycobacterium iranicum Strain H39, Plantibacter sp. Strain H53, Pseudomonas oryzihabitans Strain H72, and Microbacterium sp. Strain H83, isolated from residential settings.</title>
        <authorList>
            <person name="Lymperopoulou D."/>
            <person name="Adams R.I."/>
            <person name="Lindow S."/>
            <person name="Coil D.A."/>
            <person name="Jospin G."/>
            <person name="Eisen J.A."/>
        </authorList>
    </citation>
    <scope>NUCLEOTIDE SEQUENCE [LARGE SCALE GENOMIC DNA]</scope>
    <source>
        <strain evidence="1 2">H39</strain>
    </source>
</reference>
<dbReference type="EMBL" id="LWCS01000021">
    <property type="protein sequence ID" value="OAN38594.1"/>
    <property type="molecule type" value="Genomic_DNA"/>
</dbReference>
<dbReference type="STRING" id="912594.AWC12_29120"/>
<comment type="caution">
    <text evidence="1">The sequence shown here is derived from an EMBL/GenBank/DDBJ whole genome shotgun (WGS) entry which is preliminary data.</text>
</comment>
<sequence>MSYRLDVVSPTVLDAVRFAGGWIYDRVMAGWDVNVLVSNDEDVRPLQILGAETLDLESVLESWEQRTHPQTVAVAADLFGRDDRVRRGVLGALDQGATEVTLWGAERPAELGSSVDAVEHRLSAAARAFKAQALAAALGVDGVAVDSTEVFCCGMMASVAADLVPAS</sequence>
<dbReference type="eggNOG" id="ENOG5031DRP">
    <property type="taxonomic scope" value="Bacteria"/>
</dbReference>
<organism evidence="1 2">
    <name type="scientific">Mycolicibacterium iranicum</name>
    <name type="common">Mycobacterium iranicum</name>
    <dbReference type="NCBI Taxonomy" id="912594"/>
    <lineage>
        <taxon>Bacteria</taxon>
        <taxon>Bacillati</taxon>
        <taxon>Actinomycetota</taxon>
        <taxon>Actinomycetes</taxon>
        <taxon>Mycobacteriales</taxon>
        <taxon>Mycobacteriaceae</taxon>
        <taxon>Mycolicibacterium</taxon>
    </lineage>
</organism>
<dbReference type="Proteomes" id="UP000078396">
    <property type="component" value="Unassembled WGS sequence"/>
</dbReference>
<dbReference type="OrthoDB" id="4555700at2"/>
<protein>
    <submittedName>
        <fullName evidence="1">Uncharacterized protein</fullName>
    </submittedName>
</protein>
<dbReference type="AlphaFoldDB" id="A0A178LVX8"/>
<evidence type="ECO:0000313" key="2">
    <source>
        <dbReference type="Proteomes" id="UP000078396"/>
    </source>
</evidence>
<proteinExistence type="predicted"/>
<gene>
    <name evidence="1" type="ORF">A4X20_04615</name>
</gene>
<evidence type="ECO:0000313" key="1">
    <source>
        <dbReference type="EMBL" id="OAN38594.1"/>
    </source>
</evidence>
<accession>A0A178LVX8</accession>
<name>A0A178LVX8_MYCIR</name>
<dbReference type="RefSeq" id="WP_064281751.1">
    <property type="nucleotide sequence ID" value="NZ_LWCS01000021.1"/>
</dbReference>